<evidence type="ECO:0000313" key="2">
    <source>
        <dbReference type="Proteomes" id="UP000683511"/>
    </source>
</evidence>
<organism evidence="1 2">
    <name type="scientific">Richelia sinica FACHB-800</name>
    <dbReference type="NCBI Taxonomy" id="1357546"/>
    <lineage>
        <taxon>Bacteria</taxon>
        <taxon>Bacillati</taxon>
        <taxon>Cyanobacteriota</taxon>
        <taxon>Cyanophyceae</taxon>
        <taxon>Nostocales</taxon>
        <taxon>Nostocaceae</taxon>
        <taxon>Richelia</taxon>
    </lineage>
</organism>
<dbReference type="EMBL" id="CP021056">
    <property type="protein sequence ID" value="QXE21722.1"/>
    <property type="molecule type" value="Genomic_DNA"/>
</dbReference>
<evidence type="ECO:0000313" key="1">
    <source>
        <dbReference type="EMBL" id="QXE21722.1"/>
    </source>
</evidence>
<protein>
    <submittedName>
        <fullName evidence="1">Uncharacterized protein</fullName>
    </submittedName>
</protein>
<dbReference type="AlphaFoldDB" id="A0A975T5B6"/>
<dbReference type="RefSeq" id="WP_190600927.1">
    <property type="nucleotide sequence ID" value="NZ_CP021056.1"/>
</dbReference>
<dbReference type="Proteomes" id="UP000683511">
    <property type="component" value="Chromosome"/>
</dbReference>
<reference evidence="1" key="1">
    <citation type="submission" date="2017-04" db="EMBL/GenBank/DDBJ databases">
        <title>Genome deletions in a multicellular cyanobacterial endosymbiont for morphological adaptation in marine diatoms.</title>
        <authorList>
            <person name="Wang Y."/>
            <person name="Gao H."/>
            <person name="Li R."/>
            <person name="Xu X."/>
        </authorList>
    </citation>
    <scope>NUCLEOTIDE SEQUENCE</scope>
    <source>
        <strain evidence="1">FACHB 800</strain>
    </source>
</reference>
<proteinExistence type="predicted"/>
<keyword evidence="2" id="KW-1185">Reference proteome</keyword>
<dbReference type="KEGG" id="rsin:B6N60_00399"/>
<sequence length="106" mass="12574">MYLIKTGRKFNWNILNFFGSSSSPVQEVKKQQKVHDYSHLIWGIDYVFDWLQQEQKACMTAWGKDIKAGDQIILKKDNQSHRYQIEEIDYYSDPADMWIALLKQIG</sequence>
<gene>
    <name evidence="1" type="ORF">B6N60_00399</name>
</gene>
<accession>A0A975T5B6</accession>
<name>A0A975T5B6_9NOST</name>